<evidence type="ECO:0000256" key="8">
    <source>
        <dbReference type="SAM" id="Coils"/>
    </source>
</evidence>
<dbReference type="GO" id="GO:0009279">
    <property type="term" value="C:cell outer membrane"/>
    <property type="evidence" value="ECO:0007669"/>
    <property type="project" value="UniProtKB-SubCell"/>
</dbReference>
<evidence type="ECO:0000256" key="7">
    <source>
        <dbReference type="ARBA" id="ARBA00023237"/>
    </source>
</evidence>
<keyword evidence="6" id="KW-0472">Membrane</keyword>
<dbReference type="AlphaFoldDB" id="A0A1I2AQN1"/>
<dbReference type="GO" id="GO:1990281">
    <property type="term" value="C:efflux pump complex"/>
    <property type="evidence" value="ECO:0007669"/>
    <property type="project" value="TreeGrafter"/>
</dbReference>
<comment type="subcellular location">
    <subcellularLocation>
        <location evidence="1">Cell outer membrane</location>
    </subcellularLocation>
</comment>
<gene>
    <name evidence="10" type="ORF">SAMN05216283_101170</name>
</gene>
<dbReference type="Pfam" id="PF02321">
    <property type="entry name" value="OEP"/>
    <property type="match status" value="2"/>
</dbReference>
<dbReference type="Proteomes" id="UP000198964">
    <property type="component" value="Unassembled WGS sequence"/>
</dbReference>
<keyword evidence="9" id="KW-0732">Signal</keyword>
<keyword evidence="7" id="KW-0998">Cell outer membrane</keyword>
<evidence type="ECO:0000256" key="9">
    <source>
        <dbReference type="SAM" id="SignalP"/>
    </source>
</evidence>
<evidence type="ECO:0000256" key="6">
    <source>
        <dbReference type="ARBA" id="ARBA00023136"/>
    </source>
</evidence>
<evidence type="ECO:0000256" key="3">
    <source>
        <dbReference type="ARBA" id="ARBA00022448"/>
    </source>
</evidence>
<dbReference type="EMBL" id="FONW01000001">
    <property type="protein sequence ID" value="SFE45200.1"/>
    <property type="molecule type" value="Genomic_DNA"/>
</dbReference>
<dbReference type="SUPFAM" id="SSF56954">
    <property type="entry name" value="Outer membrane efflux proteins (OEP)"/>
    <property type="match status" value="1"/>
</dbReference>
<dbReference type="Gene3D" id="1.20.1600.10">
    <property type="entry name" value="Outer membrane efflux proteins (OEP)"/>
    <property type="match status" value="1"/>
</dbReference>
<keyword evidence="11" id="KW-1185">Reference proteome</keyword>
<dbReference type="GO" id="GO:0015562">
    <property type="term" value="F:efflux transmembrane transporter activity"/>
    <property type="evidence" value="ECO:0007669"/>
    <property type="project" value="InterPro"/>
</dbReference>
<dbReference type="PANTHER" id="PTHR30026">
    <property type="entry name" value="OUTER MEMBRANE PROTEIN TOLC"/>
    <property type="match status" value="1"/>
</dbReference>
<keyword evidence="3" id="KW-0813">Transport</keyword>
<dbReference type="InterPro" id="IPR003423">
    <property type="entry name" value="OMP_efflux"/>
</dbReference>
<feature type="coiled-coil region" evidence="8">
    <location>
        <begin position="199"/>
        <end position="226"/>
    </location>
</feature>
<dbReference type="PANTHER" id="PTHR30026:SF20">
    <property type="entry name" value="OUTER MEMBRANE PROTEIN TOLC"/>
    <property type="match status" value="1"/>
</dbReference>
<comment type="similarity">
    <text evidence="2">Belongs to the outer membrane factor (OMF) (TC 1.B.17) family.</text>
</comment>
<evidence type="ECO:0000256" key="4">
    <source>
        <dbReference type="ARBA" id="ARBA00022452"/>
    </source>
</evidence>
<evidence type="ECO:0000256" key="2">
    <source>
        <dbReference type="ARBA" id="ARBA00007613"/>
    </source>
</evidence>
<protein>
    <submittedName>
        <fullName evidence="10">Outer membrane protein TolC</fullName>
    </submittedName>
</protein>
<evidence type="ECO:0000313" key="10">
    <source>
        <dbReference type="EMBL" id="SFE45200.1"/>
    </source>
</evidence>
<feature type="chain" id="PRO_5011687049" evidence="9">
    <location>
        <begin position="24"/>
        <end position="448"/>
    </location>
</feature>
<proteinExistence type="inferred from homology"/>
<evidence type="ECO:0000256" key="5">
    <source>
        <dbReference type="ARBA" id="ARBA00022692"/>
    </source>
</evidence>
<keyword evidence="4" id="KW-1134">Transmembrane beta strand</keyword>
<organism evidence="10 11">
    <name type="scientific">Sunxiuqinia elliptica</name>
    <dbReference type="NCBI Taxonomy" id="655355"/>
    <lineage>
        <taxon>Bacteria</taxon>
        <taxon>Pseudomonadati</taxon>
        <taxon>Bacteroidota</taxon>
        <taxon>Bacteroidia</taxon>
        <taxon>Marinilabiliales</taxon>
        <taxon>Prolixibacteraceae</taxon>
        <taxon>Sunxiuqinia</taxon>
    </lineage>
</organism>
<dbReference type="RefSeq" id="WP_093917926.1">
    <property type="nucleotide sequence ID" value="NZ_FONW01000001.1"/>
</dbReference>
<dbReference type="GO" id="GO:0015288">
    <property type="term" value="F:porin activity"/>
    <property type="evidence" value="ECO:0007669"/>
    <property type="project" value="TreeGrafter"/>
</dbReference>
<evidence type="ECO:0000313" key="11">
    <source>
        <dbReference type="Proteomes" id="UP000198964"/>
    </source>
</evidence>
<dbReference type="STRING" id="655355.SAMN05216283_101170"/>
<feature type="signal peptide" evidence="9">
    <location>
        <begin position="1"/>
        <end position="23"/>
    </location>
</feature>
<reference evidence="10 11" key="1">
    <citation type="submission" date="2016-10" db="EMBL/GenBank/DDBJ databases">
        <authorList>
            <person name="de Groot N.N."/>
        </authorList>
    </citation>
    <scope>NUCLEOTIDE SEQUENCE [LARGE SCALE GENOMIC DNA]</scope>
    <source>
        <strain evidence="10 11">CGMCC 1.9156</strain>
    </source>
</reference>
<keyword evidence="8" id="KW-0175">Coiled coil</keyword>
<dbReference type="InterPro" id="IPR051906">
    <property type="entry name" value="TolC-like"/>
</dbReference>
<accession>A0A1I2AQN1</accession>
<name>A0A1I2AQN1_9BACT</name>
<evidence type="ECO:0000256" key="1">
    <source>
        <dbReference type="ARBA" id="ARBA00004442"/>
    </source>
</evidence>
<keyword evidence="5" id="KW-0812">Transmembrane</keyword>
<sequence>MKTKTKQLFTLLLFLLLAGYGQAQDDLKFTLAEAQAYALKNSYVIQNSGLDVDAARKKVWETIAIGLPQVTGEANYTNFLNLPVSLIPGQFFGEDEGTYVPVKFGQDYNSDFGFTVNQLIFDGSYIVGIGSAKIYLQMASQTKEKTEIDIKHAVAQSYFMVLTAEENLKVMRENLTNSQKLESDTRALYNNGFSEEQDVDQMKLLVQKAENEILKVEREIRVARIVLKYTMGIDVDETIELAQSLDSFLDPLLAKNEHIAGFDYTSHIDFRMLETQRQLKMKELKLEQSAYLPRLTGFYNWSKTAYGDKANLFKNSVPWFKSSMWGLTLSLPIFTSGQQHAKVQQARLAYQQSENDQRLAEQTLQKDYLSAIADIESAVDQFENDVDNKQLAKRIYDKTTVKYNNGISSSVELSQTETQYIQAQGAWVASVIQLLNSKINLDKAIGKL</sequence>